<accession>A0A2T2NYY3</accession>
<feature type="compositionally biased region" description="Polar residues" evidence="1">
    <location>
        <begin position="82"/>
        <end position="97"/>
    </location>
</feature>
<reference evidence="2 3" key="1">
    <citation type="journal article" date="2018" name="Front. Microbiol.">
        <title>Genome-Wide Analysis of Corynespora cassiicola Leaf Fall Disease Putative Effectors.</title>
        <authorList>
            <person name="Lopez D."/>
            <person name="Ribeiro S."/>
            <person name="Label P."/>
            <person name="Fumanal B."/>
            <person name="Venisse J.S."/>
            <person name="Kohler A."/>
            <person name="de Oliveira R.R."/>
            <person name="Labutti K."/>
            <person name="Lipzen A."/>
            <person name="Lail K."/>
            <person name="Bauer D."/>
            <person name="Ohm R.A."/>
            <person name="Barry K.W."/>
            <person name="Spatafora J."/>
            <person name="Grigoriev I.V."/>
            <person name="Martin F.M."/>
            <person name="Pujade-Renaud V."/>
        </authorList>
    </citation>
    <scope>NUCLEOTIDE SEQUENCE [LARGE SCALE GENOMIC DNA]</scope>
    <source>
        <strain evidence="2 3">Philippines</strain>
    </source>
</reference>
<evidence type="ECO:0000313" key="2">
    <source>
        <dbReference type="EMBL" id="PSN70627.1"/>
    </source>
</evidence>
<feature type="compositionally biased region" description="Basic and acidic residues" evidence="1">
    <location>
        <begin position="126"/>
        <end position="161"/>
    </location>
</feature>
<evidence type="ECO:0000313" key="3">
    <source>
        <dbReference type="Proteomes" id="UP000240883"/>
    </source>
</evidence>
<dbReference type="AlphaFoldDB" id="A0A2T2NYY3"/>
<protein>
    <submittedName>
        <fullName evidence="2">Uncharacterized protein</fullName>
    </submittedName>
</protein>
<gene>
    <name evidence="2" type="ORF">BS50DRAFT_630717</name>
</gene>
<feature type="region of interest" description="Disordered" evidence="1">
    <location>
        <begin position="42"/>
        <end position="224"/>
    </location>
</feature>
<feature type="compositionally biased region" description="Polar residues" evidence="1">
    <location>
        <begin position="186"/>
        <end position="196"/>
    </location>
</feature>
<evidence type="ECO:0000256" key="1">
    <source>
        <dbReference type="SAM" id="MobiDB-lite"/>
    </source>
</evidence>
<feature type="compositionally biased region" description="Polar residues" evidence="1">
    <location>
        <begin position="204"/>
        <end position="224"/>
    </location>
</feature>
<dbReference type="Proteomes" id="UP000240883">
    <property type="component" value="Unassembled WGS sequence"/>
</dbReference>
<sequence length="224" mass="23762">MSSSTVLLQHTVFPFSSAFSGPGTIESIAKRVRWGRNKIFNFSQERSIKGEAEALPANDPSPDPDPSPNANDPLPGNEGESAGTTSYDANRYTPSVYSQDSHHDPPDLDDEPSDSTPQSPPSAYDGEDKPSSVEPEYSSKGHNSKDEFSTHEPEDAVRTHTADVQSPSPPQQPHPAGSPSRGASGITVTRQVTVTNDAAAEQPHSPNALSQSGETLASNRSPTS</sequence>
<dbReference type="EMBL" id="KZ678131">
    <property type="protein sequence ID" value="PSN70627.1"/>
    <property type="molecule type" value="Genomic_DNA"/>
</dbReference>
<organism evidence="2 3">
    <name type="scientific">Corynespora cassiicola Philippines</name>
    <dbReference type="NCBI Taxonomy" id="1448308"/>
    <lineage>
        <taxon>Eukaryota</taxon>
        <taxon>Fungi</taxon>
        <taxon>Dikarya</taxon>
        <taxon>Ascomycota</taxon>
        <taxon>Pezizomycotina</taxon>
        <taxon>Dothideomycetes</taxon>
        <taxon>Pleosporomycetidae</taxon>
        <taxon>Pleosporales</taxon>
        <taxon>Corynesporascaceae</taxon>
        <taxon>Corynespora</taxon>
    </lineage>
</organism>
<proteinExistence type="predicted"/>
<name>A0A2T2NYY3_CORCC</name>
<keyword evidence="3" id="KW-1185">Reference proteome</keyword>